<dbReference type="GO" id="GO:0030955">
    <property type="term" value="F:potassium ion binding"/>
    <property type="evidence" value="ECO:0007669"/>
    <property type="project" value="UniProtKB-UniRule"/>
</dbReference>
<gene>
    <name evidence="9" type="primary">kdpA</name>
    <name evidence="10" type="ORF">EM6_2148</name>
</gene>
<reference evidence="11" key="2">
    <citation type="journal article" date="2017" name="Plant Physiol. Biochem.">
        <title>Differential oxidative and antioxidative response of duckweed Lemna minor toward plant growth promoting/inhibiting bacteria.</title>
        <authorList>
            <person name="Ishizawa H."/>
            <person name="Kuroda M."/>
            <person name="Morikawa M."/>
            <person name="Ike M."/>
        </authorList>
    </citation>
    <scope>NUCLEOTIDE SEQUENCE [LARGE SCALE GENOMIC DNA]</scope>
    <source>
        <strain evidence="11">M6</strain>
    </source>
</reference>
<keyword evidence="2 9" id="KW-1003">Cell membrane</keyword>
<evidence type="ECO:0000256" key="7">
    <source>
        <dbReference type="ARBA" id="ARBA00023065"/>
    </source>
</evidence>
<evidence type="ECO:0000256" key="1">
    <source>
        <dbReference type="ARBA" id="ARBA00022448"/>
    </source>
</evidence>
<dbReference type="GO" id="GO:0005886">
    <property type="term" value="C:plasma membrane"/>
    <property type="evidence" value="ECO:0007669"/>
    <property type="project" value="UniProtKB-SubCell"/>
</dbReference>
<evidence type="ECO:0000256" key="3">
    <source>
        <dbReference type="ARBA" id="ARBA00022538"/>
    </source>
</evidence>
<evidence type="ECO:0000256" key="5">
    <source>
        <dbReference type="ARBA" id="ARBA00022958"/>
    </source>
</evidence>
<dbReference type="PIRSF" id="PIRSF001294">
    <property type="entry name" value="K_ATPaseA"/>
    <property type="match status" value="1"/>
</dbReference>
<comment type="similarity">
    <text evidence="9">Belongs to the KdpA family.</text>
</comment>
<feature type="transmembrane region" description="Helical" evidence="9">
    <location>
        <begin position="181"/>
        <end position="203"/>
    </location>
</feature>
<dbReference type="RefSeq" id="WP_232037055.1">
    <property type="nucleotide sequence ID" value="NZ_AP018827.1"/>
</dbReference>
<organism evidence="10 11">
    <name type="scientific">Asticcacaulis excentricus</name>
    <dbReference type="NCBI Taxonomy" id="78587"/>
    <lineage>
        <taxon>Bacteria</taxon>
        <taxon>Pseudomonadati</taxon>
        <taxon>Pseudomonadota</taxon>
        <taxon>Alphaproteobacteria</taxon>
        <taxon>Caulobacterales</taxon>
        <taxon>Caulobacteraceae</taxon>
        <taxon>Asticcacaulis</taxon>
    </lineage>
</organism>
<dbReference type="InterPro" id="IPR004623">
    <property type="entry name" value="KdpA"/>
</dbReference>
<keyword evidence="1 9" id="KW-0813">Transport</keyword>
<dbReference type="GO" id="GO:0016787">
    <property type="term" value="F:hydrolase activity"/>
    <property type="evidence" value="ECO:0007669"/>
    <property type="project" value="UniProtKB-KW"/>
</dbReference>
<feature type="transmembrane region" description="Helical" evidence="9">
    <location>
        <begin position="528"/>
        <end position="552"/>
    </location>
</feature>
<evidence type="ECO:0000256" key="8">
    <source>
        <dbReference type="ARBA" id="ARBA00023136"/>
    </source>
</evidence>
<dbReference type="GO" id="GO:0008556">
    <property type="term" value="F:P-type potassium transmembrane transporter activity"/>
    <property type="evidence" value="ECO:0007669"/>
    <property type="project" value="InterPro"/>
</dbReference>
<feature type="transmembrane region" description="Helical" evidence="9">
    <location>
        <begin position="70"/>
        <end position="95"/>
    </location>
</feature>
<reference evidence="11" key="1">
    <citation type="journal article" date="2017" name="Biotechnol. Biofuels">
        <title>Evaluation of environmental bacterial communities as a factor affecting the growth of duckweed Lemna minor.</title>
        <authorList>
            <person name="Ishizawa H."/>
            <person name="Kuroda M."/>
            <person name="Morikawa M."/>
            <person name="Ike M."/>
        </authorList>
    </citation>
    <scope>NUCLEOTIDE SEQUENCE [LARGE SCALE GENOMIC DNA]</scope>
    <source>
        <strain evidence="11">M6</strain>
    </source>
</reference>
<feature type="transmembrane region" description="Helical" evidence="9">
    <location>
        <begin position="13"/>
        <end position="32"/>
    </location>
</feature>
<keyword evidence="4 9" id="KW-0812">Transmembrane</keyword>
<evidence type="ECO:0000256" key="2">
    <source>
        <dbReference type="ARBA" id="ARBA00022475"/>
    </source>
</evidence>
<accession>A0A3G9G4F6</accession>
<proteinExistence type="inferred from homology"/>
<evidence type="ECO:0000256" key="4">
    <source>
        <dbReference type="ARBA" id="ARBA00022692"/>
    </source>
</evidence>
<dbReference type="PANTHER" id="PTHR30607:SF2">
    <property type="entry name" value="POTASSIUM-TRANSPORTING ATPASE POTASSIUM-BINDING SUBUNIT"/>
    <property type="match status" value="1"/>
</dbReference>
<sequence length="569" mass="59677">MFLGITSAGWLQLVLYMAALTALAVPLGGYVARVLSGQRNLLSPVIKPVEGLIYTLGDVRPDQDMTWTDYATAVILFSFGGFILLFALLLTQGFLPLNPQHLPNLTPDLAFNTAVSFVTNTNWQSYAGEATLSYFSQMVGLTVQNFVSAAVGIAVLAALIRGLTGQTTDKLGNFWVDLVRIHLYILLPLALIVAIALSSQGVIQTFAAYATAHTLEGSTQTLALGPVASQEAIKMLGTNGGGVFNTNSAHPFENPTPLSNLIEMLAILLIPAALCFTFGKMIGDRRQGIAIFAAMTLVFVPLTAACIGLEQAGNPHLITVGADSATNMEGKETRFGIANSAIWATATTAASNGSVNAMHDSFTPLGGLIPMTLMQFGEVIYGGVGSGLYGMLVFVILTVFIAGLMVGRTPEYLGKKIGAFEIKMASMAVLLPCALVLICTAVAVLTPWGQAGIYNPGAQGFSEVLYAFTSAANNNGSAFAGLSANTPFYNSLLGLCMLFGRFFVLLPVLAIAGSLAAKRTVPASAGTLLTHTPLFVVFLIGVIVLVGVLTYAPALALGPVIEHLNLIKG</sequence>
<feature type="transmembrane region" description="Helical" evidence="9">
    <location>
        <begin position="492"/>
        <end position="516"/>
    </location>
</feature>
<feature type="transmembrane region" description="Helical" evidence="9">
    <location>
        <begin position="427"/>
        <end position="448"/>
    </location>
</feature>
<evidence type="ECO:0000256" key="9">
    <source>
        <dbReference type="HAMAP-Rule" id="MF_00275"/>
    </source>
</evidence>
<dbReference type="NCBIfam" id="TIGR00680">
    <property type="entry name" value="kdpA"/>
    <property type="match status" value="1"/>
</dbReference>
<evidence type="ECO:0000256" key="6">
    <source>
        <dbReference type="ARBA" id="ARBA00022989"/>
    </source>
</evidence>
<dbReference type="PANTHER" id="PTHR30607">
    <property type="entry name" value="POTASSIUM-TRANSPORTING ATPASE A CHAIN"/>
    <property type="match status" value="1"/>
</dbReference>
<evidence type="ECO:0000313" key="10">
    <source>
        <dbReference type="EMBL" id="BBF81546.1"/>
    </source>
</evidence>
<keyword evidence="7 9" id="KW-0406">Ion transport</keyword>
<comment type="subcellular location">
    <subcellularLocation>
        <location evidence="9">Cell membrane</location>
        <topology evidence="9">Multi-pass membrane protein</topology>
    </subcellularLocation>
</comment>
<name>A0A3G9G4F6_9CAUL</name>
<feature type="transmembrane region" description="Helical" evidence="9">
    <location>
        <begin position="141"/>
        <end position="160"/>
    </location>
</feature>
<comment type="subunit">
    <text evidence="9">The system is composed of three essential subunits: KdpA, KdpB and KdpC.</text>
</comment>
<feature type="transmembrane region" description="Helical" evidence="9">
    <location>
        <begin position="289"/>
        <end position="310"/>
    </location>
</feature>
<keyword evidence="5 9" id="KW-0630">Potassium</keyword>
<dbReference type="Proteomes" id="UP000278756">
    <property type="component" value="Chromosome 1"/>
</dbReference>
<dbReference type="AlphaFoldDB" id="A0A3G9G4F6"/>
<dbReference type="Pfam" id="PF03814">
    <property type="entry name" value="KdpA"/>
    <property type="match status" value="1"/>
</dbReference>
<dbReference type="EMBL" id="AP018827">
    <property type="protein sequence ID" value="BBF81546.1"/>
    <property type="molecule type" value="Genomic_DNA"/>
</dbReference>
<keyword evidence="10" id="KW-0378">Hydrolase</keyword>
<feature type="transmembrane region" description="Helical" evidence="9">
    <location>
        <begin position="380"/>
        <end position="406"/>
    </location>
</feature>
<dbReference type="HAMAP" id="MF_00275">
    <property type="entry name" value="KdpA"/>
    <property type="match status" value="1"/>
</dbReference>
<protein>
    <recommendedName>
        <fullName evidence="9">Potassium-transporting ATPase potassium-binding subunit</fullName>
    </recommendedName>
    <alternativeName>
        <fullName evidence="9">ATP phosphohydrolase [potassium-transporting] A chain</fullName>
    </alternativeName>
    <alternativeName>
        <fullName evidence="9">Potassium-binding and translocating subunit A</fullName>
    </alternativeName>
    <alternativeName>
        <fullName evidence="9">Potassium-translocating ATPase A chain</fullName>
    </alternativeName>
</protein>
<keyword evidence="8 9" id="KW-0472">Membrane</keyword>
<comment type="function">
    <text evidence="9">Part of the high-affinity ATP-driven potassium transport (or Kdp) system, which catalyzes the hydrolysis of ATP coupled with the electrogenic transport of potassium into the cytoplasm. This subunit binds the extracellular potassium ions and delivers the ions to the membrane domain of KdpB through an intramembrane tunnel.</text>
</comment>
<feature type="transmembrane region" description="Helical" evidence="9">
    <location>
        <begin position="261"/>
        <end position="282"/>
    </location>
</feature>
<evidence type="ECO:0000313" key="11">
    <source>
        <dbReference type="Proteomes" id="UP000278756"/>
    </source>
</evidence>
<keyword evidence="3 9" id="KW-0633">Potassium transport</keyword>
<keyword evidence="6 9" id="KW-1133">Transmembrane helix</keyword>